<feature type="transmembrane region" description="Helical" evidence="7">
    <location>
        <begin position="219"/>
        <end position="240"/>
    </location>
</feature>
<keyword evidence="4 7" id="KW-0472">Membrane</keyword>
<feature type="compositionally biased region" description="Polar residues" evidence="6">
    <location>
        <begin position="327"/>
        <end position="340"/>
    </location>
</feature>
<evidence type="ECO:0000313" key="9">
    <source>
        <dbReference type="EMBL" id="KAK3312582.1"/>
    </source>
</evidence>
<evidence type="ECO:0000256" key="1">
    <source>
        <dbReference type="ARBA" id="ARBA00004141"/>
    </source>
</evidence>
<evidence type="ECO:0000256" key="4">
    <source>
        <dbReference type="ARBA" id="ARBA00023136"/>
    </source>
</evidence>
<dbReference type="AlphaFoldDB" id="A0AAE0HU09"/>
<dbReference type="InterPro" id="IPR052337">
    <property type="entry name" value="SAT4-like"/>
</dbReference>
<protein>
    <recommendedName>
        <fullName evidence="8">Rhodopsin domain-containing protein</fullName>
    </recommendedName>
</protein>
<keyword evidence="10" id="KW-1185">Reference proteome</keyword>
<evidence type="ECO:0000313" key="10">
    <source>
        <dbReference type="Proteomes" id="UP001283341"/>
    </source>
</evidence>
<feature type="compositionally biased region" description="Polar residues" evidence="6">
    <location>
        <begin position="375"/>
        <end position="388"/>
    </location>
</feature>
<accession>A0AAE0HU09</accession>
<comment type="subcellular location">
    <subcellularLocation>
        <location evidence="1">Membrane</location>
        <topology evidence="1">Multi-pass membrane protein</topology>
    </subcellularLocation>
</comment>
<dbReference type="InterPro" id="IPR049326">
    <property type="entry name" value="Rhodopsin_dom_fungi"/>
</dbReference>
<evidence type="ECO:0000256" key="7">
    <source>
        <dbReference type="SAM" id="Phobius"/>
    </source>
</evidence>
<reference evidence="9" key="1">
    <citation type="journal article" date="2023" name="Mol. Phylogenet. Evol.">
        <title>Genome-scale phylogeny and comparative genomics of the fungal order Sordariales.</title>
        <authorList>
            <person name="Hensen N."/>
            <person name="Bonometti L."/>
            <person name="Westerberg I."/>
            <person name="Brannstrom I.O."/>
            <person name="Guillou S."/>
            <person name="Cros-Aarteil S."/>
            <person name="Calhoun S."/>
            <person name="Haridas S."/>
            <person name="Kuo A."/>
            <person name="Mondo S."/>
            <person name="Pangilinan J."/>
            <person name="Riley R."/>
            <person name="LaButti K."/>
            <person name="Andreopoulos B."/>
            <person name="Lipzen A."/>
            <person name="Chen C."/>
            <person name="Yan M."/>
            <person name="Daum C."/>
            <person name="Ng V."/>
            <person name="Clum A."/>
            <person name="Steindorff A."/>
            <person name="Ohm R.A."/>
            <person name="Martin F."/>
            <person name="Silar P."/>
            <person name="Natvig D.O."/>
            <person name="Lalanne C."/>
            <person name="Gautier V."/>
            <person name="Ament-Velasquez S.L."/>
            <person name="Kruys A."/>
            <person name="Hutchinson M.I."/>
            <person name="Powell A.J."/>
            <person name="Barry K."/>
            <person name="Miller A.N."/>
            <person name="Grigoriev I.V."/>
            <person name="Debuchy R."/>
            <person name="Gladieux P."/>
            <person name="Hiltunen Thoren M."/>
            <person name="Johannesson H."/>
        </authorList>
    </citation>
    <scope>NUCLEOTIDE SEQUENCE</scope>
    <source>
        <strain evidence="9">CBS 118394</strain>
    </source>
</reference>
<keyword evidence="3 7" id="KW-1133">Transmembrane helix</keyword>
<keyword evidence="2 7" id="KW-0812">Transmembrane</keyword>
<dbReference type="Pfam" id="PF20684">
    <property type="entry name" value="Fung_rhodopsin"/>
    <property type="match status" value="1"/>
</dbReference>
<sequence length="394" mass="42930">MRLPPVEVMKTWPKANYDDPVTRGSALLVVECIALSSALICLALRLYVRIFLVRNTGIDDWIMVAAALFGVGVTVSAILASTYYGWDRHVWDLHTATMIQGRQISMATQALFVLSSSLAKVSILVSYLRLALRGSWFRRLCHGAIWLVIVSSSVFIIILFTQCTPISDYWNVLKKELHCIPEAPPLILQSVITVLTDFIVWVLPLPTLYMAKLPLSQRIALIILFSFGGFVVIAGCMRTYWIHYIIEETFDPTWQGMHLWIWTAVEVHLGVICGCVPWLKSLVKFSKKGGNTTTTGGTPGGRPSHYNRSGAGAGAVAGGTGVGGQGNVLSNPLKSSSANRKTAAAGGSGVDGLDTKWLHEMSDDPDDYGIEMDSGSYSGRSTHRTSSIVPIKPG</sequence>
<evidence type="ECO:0000259" key="8">
    <source>
        <dbReference type="Pfam" id="PF20684"/>
    </source>
</evidence>
<dbReference type="Proteomes" id="UP001283341">
    <property type="component" value="Unassembled WGS sequence"/>
</dbReference>
<organism evidence="9 10">
    <name type="scientific">Apodospora peruviana</name>
    <dbReference type="NCBI Taxonomy" id="516989"/>
    <lineage>
        <taxon>Eukaryota</taxon>
        <taxon>Fungi</taxon>
        <taxon>Dikarya</taxon>
        <taxon>Ascomycota</taxon>
        <taxon>Pezizomycotina</taxon>
        <taxon>Sordariomycetes</taxon>
        <taxon>Sordariomycetidae</taxon>
        <taxon>Sordariales</taxon>
        <taxon>Lasiosphaeriaceae</taxon>
        <taxon>Apodospora</taxon>
    </lineage>
</organism>
<feature type="transmembrane region" description="Helical" evidence="7">
    <location>
        <begin position="106"/>
        <end position="132"/>
    </location>
</feature>
<feature type="region of interest" description="Disordered" evidence="6">
    <location>
        <begin position="363"/>
        <end position="394"/>
    </location>
</feature>
<proteinExistence type="inferred from homology"/>
<feature type="transmembrane region" description="Helical" evidence="7">
    <location>
        <begin position="187"/>
        <end position="207"/>
    </location>
</feature>
<dbReference type="PANTHER" id="PTHR33048:SF129">
    <property type="entry name" value="INTEGRAL MEMBRANE PROTEIN-RELATED"/>
    <property type="match status" value="1"/>
</dbReference>
<comment type="similarity">
    <text evidence="5">Belongs to the SAT4 family.</text>
</comment>
<comment type="caution">
    <text evidence="9">The sequence shown here is derived from an EMBL/GenBank/DDBJ whole genome shotgun (WGS) entry which is preliminary data.</text>
</comment>
<reference evidence="9" key="2">
    <citation type="submission" date="2023-06" db="EMBL/GenBank/DDBJ databases">
        <authorList>
            <consortium name="Lawrence Berkeley National Laboratory"/>
            <person name="Haridas S."/>
            <person name="Hensen N."/>
            <person name="Bonometti L."/>
            <person name="Westerberg I."/>
            <person name="Brannstrom I.O."/>
            <person name="Guillou S."/>
            <person name="Cros-Aarteil S."/>
            <person name="Calhoun S."/>
            <person name="Kuo A."/>
            <person name="Mondo S."/>
            <person name="Pangilinan J."/>
            <person name="Riley R."/>
            <person name="Labutti K."/>
            <person name="Andreopoulos B."/>
            <person name="Lipzen A."/>
            <person name="Chen C."/>
            <person name="Yanf M."/>
            <person name="Daum C."/>
            <person name="Ng V."/>
            <person name="Clum A."/>
            <person name="Steindorff A."/>
            <person name="Ohm R."/>
            <person name="Martin F."/>
            <person name="Silar P."/>
            <person name="Natvig D."/>
            <person name="Lalanne C."/>
            <person name="Gautier V."/>
            <person name="Ament-Velasquez S.L."/>
            <person name="Kruys A."/>
            <person name="Hutchinson M.I."/>
            <person name="Powell A.J."/>
            <person name="Barry K."/>
            <person name="Miller A.N."/>
            <person name="Grigoriev I.V."/>
            <person name="Debuchy R."/>
            <person name="Gladieux P."/>
            <person name="Thoren M.H."/>
            <person name="Johannesson H."/>
        </authorList>
    </citation>
    <scope>NUCLEOTIDE SEQUENCE</scope>
    <source>
        <strain evidence="9">CBS 118394</strain>
    </source>
</reference>
<evidence type="ECO:0000256" key="5">
    <source>
        <dbReference type="ARBA" id="ARBA00038359"/>
    </source>
</evidence>
<feature type="transmembrane region" description="Helical" evidence="7">
    <location>
        <begin position="144"/>
        <end position="167"/>
    </location>
</feature>
<name>A0AAE0HU09_9PEZI</name>
<feature type="domain" description="Rhodopsin" evidence="8">
    <location>
        <begin position="44"/>
        <end position="284"/>
    </location>
</feature>
<feature type="transmembrane region" description="Helical" evidence="7">
    <location>
        <begin position="26"/>
        <end position="48"/>
    </location>
</feature>
<feature type="region of interest" description="Disordered" evidence="6">
    <location>
        <begin position="327"/>
        <end position="349"/>
    </location>
</feature>
<evidence type="ECO:0000256" key="2">
    <source>
        <dbReference type="ARBA" id="ARBA00022692"/>
    </source>
</evidence>
<dbReference type="EMBL" id="JAUEDM010000009">
    <property type="protein sequence ID" value="KAK3312582.1"/>
    <property type="molecule type" value="Genomic_DNA"/>
</dbReference>
<dbReference type="GO" id="GO:0016020">
    <property type="term" value="C:membrane"/>
    <property type="evidence" value="ECO:0007669"/>
    <property type="project" value="UniProtKB-SubCell"/>
</dbReference>
<feature type="transmembrane region" description="Helical" evidence="7">
    <location>
        <begin position="60"/>
        <end position="86"/>
    </location>
</feature>
<dbReference type="PANTHER" id="PTHR33048">
    <property type="entry name" value="PTH11-LIKE INTEGRAL MEMBRANE PROTEIN (AFU_ORTHOLOGUE AFUA_5G11245)"/>
    <property type="match status" value="1"/>
</dbReference>
<feature type="region of interest" description="Disordered" evidence="6">
    <location>
        <begin position="290"/>
        <end position="310"/>
    </location>
</feature>
<evidence type="ECO:0000256" key="3">
    <source>
        <dbReference type="ARBA" id="ARBA00022989"/>
    </source>
</evidence>
<feature type="transmembrane region" description="Helical" evidence="7">
    <location>
        <begin position="260"/>
        <end position="279"/>
    </location>
</feature>
<evidence type="ECO:0000256" key="6">
    <source>
        <dbReference type="SAM" id="MobiDB-lite"/>
    </source>
</evidence>
<gene>
    <name evidence="9" type="ORF">B0H66DRAFT_644749</name>
</gene>